<feature type="transmembrane region" description="Helical" evidence="1">
    <location>
        <begin position="14"/>
        <end position="37"/>
    </location>
</feature>
<keyword evidence="1" id="KW-0472">Membrane</keyword>
<reference evidence="3 4" key="1">
    <citation type="submission" date="2016-10" db="EMBL/GenBank/DDBJ databases">
        <authorList>
            <person name="Varghese N."/>
            <person name="Submissions S."/>
        </authorList>
    </citation>
    <scope>NUCLEOTIDE SEQUENCE [LARGE SCALE GENOMIC DNA]</scope>
    <source>
        <strain evidence="3 4">BS2771</strain>
    </source>
</reference>
<dbReference type="Proteomes" id="UP000199620">
    <property type="component" value="Chromosome I"/>
</dbReference>
<evidence type="ECO:0000313" key="2">
    <source>
        <dbReference type="EMBL" id="KAA2229211.1"/>
    </source>
</evidence>
<keyword evidence="1" id="KW-0812">Transmembrane</keyword>
<sequence length="149" mass="17029">MNELPSIRSFLSKYFPVFMGAIFASIFTLVFAVPLFFDSYLPSLSMADNTKYSFLGGIALTLFIVHCNFMIARGRPQWVWPLVVLLGLCFLGVLPAISDRQHSLIYGLSLLFPLLALLLLNSKLHRVMRQKFFDIRQLRKAAIARQKTR</sequence>
<proteinExistence type="predicted"/>
<reference evidence="2 5" key="2">
    <citation type="submission" date="2019-09" db="EMBL/GenBank/DDBJ databases">
        <title>Draft genome sequence of Pseudomonas brenneri CCUG 51514(T).</title>
        <authorList>
            <person name="Tunovic T."/>
            <person name="Pineiro-Iglesias B."/>
            <person name="Unosson C."/>
            <person name="Inganas E."/>
            <person name="Ohlen M."/>
            <person name="Cardew S."/>
            <person name="Jensie-Markopoulos S."/>
            <person name="Salva-Serra F."/>
            <person name="Jaen-Luchoro D."/>
            <person name="Svensson-Stadler L."/>
            <person name="Chun J."/>
            <person name="Moore E."/>
        </authorList>
    </citation>
    <scope>NUCLEOTIDE SEQUENCE [LARGE SCALE GENOMIC DNA]</scope>
    <source>
        <strain evidence="2 5">CCUG 51514</strain>
    </source>
</reference>
<evidence type="ECO:0000256" key="1">
    <source>
        <dbReference type="SAM" id="Phobius"/>
    </source>
</evidence>
<name>A0A5B2UR69_9PSED</name>
<dbReference type="AlphaFoldDB" id="A0A5B2UR69"/>
<feature type="transmembrane region" description="Helical" evidence="1">
    <location>
        <begin position="78"/>
        <end position="97"/>
    </location>
</feature>
<organism evidence="2 5">
    <name type="scientific">Pseudomonas brenneri</name>
    <dbReference type="NCBI Taxonomy" id="129817"/>
    <lineage>
        <taxon>Bacteria</taxon>
        <taxon>Pseudomonadati</taxon>
        <taxon>Pseudomonadota</taxon>
        <taxon>Gammaproteobacteria</taxon>
        <taxon>Pseudomonadales</taxon>
        <taxon>Pseudomonadaceae</taxon>
        <taxon>Pseudomonas</taxon>
    </lineage>
</organism>
<keyword evidence="4" id="KW-1185">Reference proteome</keyword>
<feature type="transmembrane region" description="Helical" evidence="1">
    <location>
        <begin position="52"/>
        <end position="71"/>
    </location>
</feature>
<keyword evidence="1" id="KW-1133">Transmembrane helix</keyword>
<evidence type="ECO:0000313" key="5">
    <source>
        <dbReference type="Proteomes" id="UP000325296"/>
    </source>
</evidence>
<evidence type="ECO:0000313" key="3">
    <source>
        <dbReference type="EMBL" id="SDV11538.1"/>
    </source>
</evidence>
<dbReference type="EMBL" id="LT629800">
    <property type="protein sequence ID" value="SDV11538.1"/>
    <property type="molecule type" value="Genomic_DNA"/>
</dbReference>
<dbReference type="EMBL" id="VUOL01000008">
    <property type="protein sequence ID" value="KAA2229211.1"/>
    <property type="molecule type" value="Genomic_DNA"/>
</dbReference>
<feature type="transmembrane region" description="Helical" evidence="1">
    <location>
        <begin position="103"/>
        <end position="121"/>
    </location>
</feature>
<accession>A0A5B2UR69</accession>
<gene>
    <name evidence="2" type="ORF">F1720_15705</name>
    <name evidence="3" type="ORF">SAMN04490181_5173</name>
</gene>
<dbReference type="OrthoDB" id="7032452at2"/>
<protein>
    <submittedName>
        <fullName evidence="2">Uncharacterized protein</fullName>
    </submittedName>
</protein>
<evidence type="ECO:0000313" key="4">
    <source>
        <dbReference type="Proteomes" id="UP000199620"/>
    </source>
</evidence>
<dbReference type="Proteomes" id="UP000325296">
    <property type="component" value="Unassembled WGS sequence"/>
</dbReference>
<dbReference type="RefSeq" id="WP_032862030.1">
    <property type="nucleotide sequence ID" value="NZ_BMNU01000010.1"/>
</dbReference>